<accession>B1WUM9</accession>
<sequence>MVSGRLSRWQFKQRIDWVILSHLNLSYLYLDTLKINKTHGLESVG</sequence>
<gene>
    <name evidence="1" type="ordered locus">cce_1130</name>
</gene>
<dbReference type="STRING" id="43989.cce_1130"/>
<protein>
    <submittedName>
        <fullName evidence="1">Uncharacterized protein</fullName>
    </submittedName>
</protein>
<dbReference type="AlphaFoldDB" id="B1WUM9"/>
<evidence type="ECO:0000313" key="2">
    <source>
        <dbReference type="Proteomes" id="UP000001203"/>
    </source>
</evidence>
<name>B1WUM9_CROS5</name>
<dbReference type="Proteomes" id="UP000001203">
    <property type="component" value="Chromosome circular"/>
</dbReference>
<evidence type="ECO:0000313" key="1">
    <source>
        <dbReference type="EMBL" id="ACB50480.1"/>
    </source>
</evidence>
<dbReference type="HOGENOM" id="CLU_3198773_0_0_3"/>
<dbReference type="KEGG" id="cyt:cce_1130"/>
<organism evidence="1 2">
    <name type="scientific">Crocosphaera subtropica (strain ATCC 51142 / BH68)</name>
    <name type="common">Cyanothece sp. (strain ATCC 51142)</name>
    <dbReference type="NCBI Taxonomy" id="43989"/>
    <lineage>
        <taxon>Bacteria</taxon>
        <taxon>Bacillati</taxon>
        <taxon>Cyanobacteriota</taxon>
        <taxon>Cyanophyceae</taxon>
        <taxon>Oscillatoriophycideae</taxon>
        <taxon>Chroococcales</taxon>
        <taxon>Aphanothecaceae</taxon>
        <taxon>Crocosphaera</taxon>
        <taxon>Crocosphaera subtropica</taxon>
    </lineage>
</organism>
<keyword evidence="2" id="KW-1185">Reference proteome</keyword>
<dbReference type="EMBL" id="CP000806">
    <property type="protein sequence ID" value="ACB50480.1"/>
    <property type="molecule type" value="Genomic_DNA"/>
</dbReference>
<reference evidence="1 2" key="1">
    <citation type="journal article" date="2008" name="Proc. Natl. Acad. Sci. U.S.A.">
        <title>The genome of Cyanothece 51142, a unicellular diazotrophic cyanobacterium important in the marine nitrogen cycle.</title>
        <authorList>
            <person name="Welsh E.A."/>
            <person name="Liberton M."/>
            <person name="Stoeckel J."/>
            <person name="Loh T."/>
            <person name="Elvitigala T."/>
            <person name="Wang C."/>
            <person name="Wollam A."/>
            <person name="Fulton R.S."/>
            <person name="Clifton S.W."/>
            <person name="Jacobs J.M."/>
            <person name="Aurora R."/>
            <person name="Ghosh B.K."/>
            <person name="Sherman L.A."/>
            <person name="Smith R.D."/>
            <person name="Wilson R.K."/>
            <person name="Pakrasi H.B."/>
        </authorList>
    </citation>
    <scope>NUCLEOTIDE SEQUENCE [LARGE SCALE GENOMIC DNA]</scope>
    <source>
        <strain evidence="2">ATCC 51142 / BH68</strain>
    </source>
</reference>
<proteinExistence type="predicted"/>